<reference evidence="1" key="3">
    <citation type="submission" date="2020-02" db="EMBL/GenBank/DDBJ databases">
        <authorList>
            <person name="Sarangi A.N."/>
            <person name="Ghosh S."/>
            <person name="Mukherjee M."/>
            <person name="Tripathy S."/>
        </authorList>
    </citation>
    <scope>NUCLEOTIDE SEQUENCE</scope>
    <source>
        <strain evidence="1">BDU141951</strain>
    </source>
</reference>
<organism evidence="1">
    <name type="scientific">Lyngbya confervoides BDU141951</name>
    <dbReference type="NCBI Taxonomy" id="1574623"/>
    <lineage>
        <taxon>Bacteria</taxon>
        <taxon>Bacillati</taxon>
        <taxon>Cyanobacteriota</taxon>
        <taxon>Cyanophyceae</taxon>
        <taxon>Oscillatoriophycideae</taxon>
        <taxon>Oscillatoriales</taxon>
        <taxon>Microcoleaceae</taxon>
        <taxon>Lyngbya</taxon>
    </lineage>
</organism>
<dbReference type="InterPro" id="IPR001387">
    <property type="entry name" value="Cro/C1-type_HTH"/>
</dbReference>
<dbReference type="InterPro" id="IPR010982">
    <property type="entry name" value="Lambda_DNA-bd_dom_sf"/>
</dbReference>
<reference evidence="1" key="1">
    <citation type="submission" date="2014-11" db="EMBL/GenBank/DDBJ databases">
        <authorList>
            <person name="Malar M.C."/>
            <person name="Sen D."/>
            <person name="Tripathy S."/>
        </authorList>
    </citation>
    <scope>NUCLEOTIDE SEQUENCE</scope>
    <source>
        <strain evidence="1">BDU141951</strain>
    </source>
</reference>
<dbReference type="PROSITE" id="PS50943">
    <property type="entry name" value="HTH_CROC1"/>
    <property type="match status" value="1"/>
</dbReference>
<accession>A0A0C1YJ85</accession>
<proteinExistence type="predicted"/>
<dbReference type="SMART" id="SM00530">
    <property type="entry name" value="HTH_XRE"/>
    <property type="match status" value="1"/>
</dbReference>
<dbReference type="AlphaFoldDB" id="A0A0C1YJ85"/>
<dbReference type="Gene3D" id="1.10.260.40">
    <property type="entry name" value="lambda repressor-like DNA-binding domains"/>
    <property type="match status" value="1"/>
</dbReference>
<dbReference type="Pfam" id="PF01381">
    <property type="entry name" value="HTH_3"/>
    <property type="match status" value="1"/>
</dbReference>
<dbReference type="CDD" id="cd00093">
    <property type="entry name" value="HTH_XRE"/>
    <property type="match status" value="1"/>
</dbReference>
<dbReference type="SUPFAM" id="SSF47413">
    <property type="entry name" value="lambda repressor-like DNA-binding domains"/>
    <property type="match status" value="1"/>
</dbReference>
<dbReference type="EMBL" id="JTHE02000003">
    <property type="protein sequence ID" value="NEV69288.1"/>
    <property type="molecule type" value="Genomic_DNA"/>
</dbReference>
<sequence>MGKAGKVLKQVLEEYGISQNGLATTLGTERGTVYRWVHELRDPSAETLVEITNALRTLNPDAAQTFVQRYLGDVAQGKDPSK</sequence>
<reference evidence="1" key="2">
    <citation type="journal article" date="2015" name="Genome Announc.">
        <title>Draft Genome Sequence of Filamentous Marine Cyanobacterium Lyngbya confervoides Strain BDU141951.</title>
        <authorList>
            <person name="Chandrababunaidu M.M."/>
            <person name="Sen D."/>
            <person name="Tripathy S."/>
        </authorList>
    </citation>
    <scope>NUCLEOTIDE SEQUENCE</scope>
    <source>
        <strain evidence="1">BDU141951</strain>
    </source>
</reference>
<dbReference type="GO" id="GO:0003677">
    <property type="term" value="F:DNA binding"/>
    <property type="evidence" value="ECO:0007669"/>
    <property type="project" value="InterPro"/>
</dbReference>
<protein>
    <submittedName>
        <fullName evidence="1">Helix-turn-helix transcriptional regulator</fullName>
    </submittedName>
</protein>
<gene>
    <name evidence="1" type="ORF">QQ91_019505</name>
</gene>
<comment type="caution">
    <text evidence="1">The sequence shown here is derived from an EMBL/GenBank/DDBJ whole genome shotgun (WGS) entry which is preliminary data.</text>
</comment>
<name>A0A0C1YJ85_9CYAN</name>
<evidence type="ECO:0000313" key="1">
    <source>
        <dbReference type="EMBL" id="NEV69288.1"/>
    </source>
</evidence>